<dbReference type="EMBL" id="RKRA01000001">
    <property type="protein sequence ID" value="RPF26545.1"/>
    <property type="molecule type" value="Genomic_DNA"/>
</dbReference>
<keyword evidence="3" id="KW-1185">Reference proteome</keyword>
<keyword evidence="1" id="KW-0472">Membrane</keyword>
<proteinExistence type="predicted"/>
<comment type="caution">
    <text evidence="2">The sequence shown here is derived from an EMBL/GenBank/DDBJ whole genome shotgun (WGS) entry which is preliminary data.</text>
</comment>
<evidence type="ECO:0000256" key="1">
    <source>
        <dbReference type="SAM" id="Phobius"/>
    </source>
</evidence>
<evidence type="ECO:0000313" key="2">
    <source>
        <dbReference type="EMBL" id="RPF26545.1"/>
    </source>
</evidence>
<dbReference type="AlphaFoldDB" id="A0A3N4ZZP2"/>
<feature type="transmembrane region" description="Helical" evidence="1">
    <location>
        <begin position="15"/>
        <end position="36"/>
    </location>
</feature>
<protein>
    <submittedName>
        <fullName evidence="2">Uncharacterized protein DUF4235</fullName>
    </submittedName>
</protein>
<evidence type="ECO:0000313" key="3">
    <source>
        <dbReference type="Proteomes" id="UP000280726"/>
    </source>
</evidence>
<dbReference type="OrthoDB" id="3268522at2"/>
<sequence>MIGDIVEERERRMDIGWKIVSTGAVLAAGVATNKIVDVGWKLVTGHEPPTDEDDPGVRVWEVIAFTVVSGAILGLMRHYAMRGASKFYGGPVEKRVDKV</sequence>
<name>A0A3N4ZZP2_9MICO</name>
<reference evidence="2 3" key="1">
    <citation type="submission" date="2018-11" db="EMBL/GenBank/DDBJ databases">
        <title>Sequencing the genomes of 1000 actinobacteria strains.</title>
        <authorList>
            <person name="Klenk H.-P."/>
        </authorList>
    </citation>
    <scope>NUCLEOTIDE SEQUENCE [LARGE SCALE GENOMIC DNA]</scope>
    <source>
        <strain evidence="2 3">DSM 14418</strain>
    </source>
</reference>
<feature type="transmembrane region" description="Helical" evidence="1">
    <location>
        <begin position="56"/>
        <end position="76"/>
    </location>
</feature>
<accession>A0A3N4ZZP2</accession>
<dbReference type="InterPro" id="IPR025329">
    <property type="entry name" value="DUF4235"/>
</dbReference>
<organism evidence="2 3">
    <name type="scientific">Georgenia muralis</name>
    <dbReference type="NCBI Taxonomy" id="154117"/>
    <lineage>
        <taxon>Bacteria</taxon>
        <taxon>Bacillati</taxon>
        <taxon>Actinomycetota</taxon>
        <taxon>Actinomycetes</taxon>
        <taxon>Micrococcales</taxon>
        <taxon>Bogoriellaceae</taxon>
        <taxon>Georgenia</taxon>
    </lineage>
</organism>
<keyword evidence="1" id="KW-0812">Transmembrane</keyword>
<dbReference type="Proteomes" id="UP000280726">
    <property type="component" value="Unassembled WGS sequence"/>
</dbReference>
<dbReference type="Pfam" id="PF14019">
    <property type="entry name" value="DUF4235"/>
    <property type="match status" value="1"/>
</dbReference>
<gene>
    <name evidence="2" type="ORF">EDD32_0990</name>
</gene>
<keyword evidence="1" id="KW-1133">Transmembrane helix</keyword>
<dbReference type="RefSeq" id="WP_123915282.1">
    <property type="nucleotide sequence ID" value="NZ_RKRA01000001.1"/>
</dbReference>